<dbReference type="InterPro" id="IPR004012">
    <property type="entry name" value="Run_dom"/>
</dbReference>
<organism evidence="3">
    <name type="scientific">Rhipicephalus appendiculatus</name>
    <name type="common">Brown ear tick</name>
    <dbReference type="NCBI Taxonomy" id="34631"/>
    <lineage>
        <taxon>Eukaryota</taxon>
        <taxon>Metazoa</taxon>
        <taxon>Ecdysozoa</taxon>
        <taxon>Arthropoda</taxon>
        <taxon>Chelicerata</taxon>
        <taxon>Arachnida</taxon>
        <taxon>Acari</taxon>
        <taxon>Parasitiformes</taxon>
        <taxon>Ixodida</taxon>
        <taxon>Ixodoidea</taxon>
        <taxon>Ixodidae</taxon>
        <taxon>Rhipicephalinae</taxon>
        <taxon>Rhipicephalus</taxon>
        <taxon>Rhipicephalus</taxon>
    </lineage>
</organism>
<accession>A0A131YKA9</accession>
<dbReference type="Gene3D" id="2.30.29.30">
    <property type="entry name" value="Pleckstrin-homology domain (PH domain)/Phosphotyrosine-binding domain (PTB)"/>
    <property type="match status" value="1"/>
</dbReference>
<dbReference type="SUPFAM" id="SSF140741">
    <property type="entry name" value="RUN domain-like"/>
    <property type="match status" value="1"/>
</dbReference>
<proteinExistence type="predicted"/>
<dbReference type="SUPFAM" id="SSF50729">
    <property type="entry name" value="PH domain-like"/>
    <property type="match status" value="1"/>
</dbReference>
<dbReference type="Pfam" id="PF02759">
    <property type="entry name" value="RUN"/>
    <property type="match status" value="1"/>
</dbReference>
<dbReference type="Gene3D" id="1.20.58.900">
    <property type="match status" value="1"/>
</dbReference>
<dbReference type="InterPro" id="IPR037213">
    <property type="entry name" value="Run_dom_sf"/>
</dbReference>
<name>A0A131YKA9_RHIAP</name>
<evidence type="ECO:0000256" key="1">
    <source>
        <dbReference type="SAM" id="MobiDB-lite"/>
    </source>
</evidence>
<dbReference type="EMBL" id="GEDV01008824">
    <property type="protein sequence ID" value="JAP79733.1"/>
    <property type="molecule type" value="Transcribed_RNA"/>
</dbReference>
<feature type="domain" description="RUN" evidence="2">
    <location>
        <begin position="28"/>
        <end position="170"/>
    </location>
</feature>
<dbReference type="SUPFAM" id="SSF50156">
    <property type="entry name" value="PDZ domain-like"/>
    <property type="match status" value="1"/>
</dbReference>
<evidence type="ECO:0000313" key="3">
    <source>
        <dbReference type="EMBL" id="JAP79733.1"/>
    </source>
</evidence>
<evidence type="ECO:0000259" key="2">
    <source>
        <dbReference type="PROSITE" id="PS50826"/>
    </source>
</evidence>
<dbReference type="AlphaFoldDB" id="A0A131YKA9"/>
<dbReference type="InterPro" id="IPR011993">
    <property type="entry name" value="PH-like_dom_sf"/>
</dbReference>
<dbReference type="InterPro" id="IPR036034">
    <property type="entry name" value="PDZ_sf"/>
</dbReference>
<dbReference type="PROSITE" id="PS50826">
    <property type="entry name" value="RUN"/>
    <property type="match status" value="1"/>
</dbReference>
<feature type="region of interest" description="Disordered" evidence="1">
    <location>
        <begin position="287"/>
        <end position="311"/>
    </location>
</feature>
<protein>
    <submittedName>
        <fullName evidence="3">Run domain containing protein</fullName>
    </submittedName>
</protein>
<dbReference type="PANTHER" id="PTHR46753">
    <property type="entry name" value="FYVE AND COILED-COIL DOMAIN-CONTAINING PROTEIN 1"/>
    <property type="match status" value="1"/>
</dbReference>
<dbReference type="PANTHER" id="PTHR46753:SF3">
    <property type="entry name" value="PDZ DOMAIN-CONTAINING PROTEIN"/>
    <property type="match status" value="1"/>
</dbReference>
<reference evidence="3" key="1">
    <citation type="journal article" date="2016" name="Ticks Tick Borne Dis.">
        <title>De novo assembly and annotation of the salivary gland transcriptome of Rhipicephalus appendiculatus male and female ticks during blood feeding.</title>
        <authorList>
            <person name="de Castro M.H."/>
            <person name="de Klerk D."/>
            <person name="Pienaar R."/>
            <person name="Latif A.A."/>
            <person name="Rees D.J."/>
            <person name="Mans B.J."/>
        </authorList>
    </citation>
    <scope>NUCLEOTIDE SEQUENCE</scope>
    <source>
        <tissue evidence="3">Salivary glands</tissue>
    </source>
</reference>
<sequence length="451" mass="50225">MSVSDPLLKQLKDHIFDLRRHCLVLNIDDTNGLLLPFCSTLELIFRKGLHVQKNTPLGSLRRDYWNVFFAMLRLKRQDKLPLRLVTSIQTVKDFKKVQTAQGKGRLLLRVLLKRRLLRTAVACLLESPGLIGVMYNQSDSILGNEILAEILLSLLHEVDKINFSLTLRNATFLDETWHLGLYHSFELVPCDTLGISIGFAAGVPVVTQVEEGSVAGEDDKIQVGDVLDDLYGEALKGRKRGTISTLLDHFKGMPVYVSVIKSYQADGTPYPSVANLLKRLRLSPPHEKKAHSGFTDGNSPDLFPDSPGASGLPVNTPHESAAYAAVYIGKTYVGSAGHVLEIEKAIRDVTFKEADTHVKHRIPVWVDVSDCYFKVVSRFTKEILLEKHFTEIASCGKSSNFPGIFAVVAGETTCTVSKHFYSYVFQVKQMNICQTILCTIAEGFTRTSWSV</sequence>